<dbReference type="AlphaFoldDB" id="A0A9D9GSI4"/>
<keyword evidence="7 9" id="KW-0472">Membrane</keyword>
<keyword evidence="2 9" id="KW-0813">Transport</keyword>
<dbReference type="GO" id="GO:0015740">
    <property type="term" value="P:C4-dicarboxylate transport"/>
    <property type="evidence" value="ECO:0007669"/>
    <property type="project" value="TreeGrafter"/>
</dbReference>
<comment type="similarity">
    <text evidence="8 9">Belongs to the TRAP transporter small permease family.</text>
</comment>
<dbReference type="GO" id="GO:0005886">
    <property type="term" value="C:plasma membrane"/>
    <property type="evidence" value="ECO:0007669"/>
    <property type="project" value="UniProtKB-SubCell"/>
</dbReference>
<reference evidence="11" key="2">
    <citation type="journal article" date="2021" name="PeerJ">
        <title>Extensive microbial diversity within the chicken gut microbiome revealed by metagenomics and culture.</title>
        <authorList>
            <person name="Gilroy R."/>
            <person name="Ravi A."/>
            <person name="Getino M."/>
            <person name="Pursley I."/>
            <person name="Horton D.L."/>
            <person name="Alikhan N.F."/>
            <person name="Baker D."/>
            <person name="Gharbi K."/>
            <person name="Hall N."/>
            <person name="Watson M."/>
            <person name="Adriaenssens E.M."/>
            <person name="Foster-Nyarko E."/>
            <person name="Jarju S."/>
            <person name="Secka A."/>
            <person name="Antonio M."/>
            <person name="Oren A."/>
            <person name="Chaudhuri R.R."/>
            <person name="La Ragione R."/>
            <person name="Hildebrand F."/>
            <person name="Pallen M.J."/>
        </authorList>
    </citation>
    <scope>NUCLEOTIDE SEQUENCE</scope>
    <source>
        <strain evidence="11">17213</strain>
    </source>
</reference>
<evidence type="ECO:0000256" key="3">
    <source>
        <dbReference type="ARBA" id="ARBA00022475"/>
    </source>
</evidence>
<comment type="subcellular location">
    <subcellularLocation>
        <location evidence="1 9">Cell inner membrane</location>
        <topology evidence="1 9">Multi-pass membrane protein</topology>
    </subcellularLocation>
</comment>
<comment type="function">
    <text evidence="9">Part of the tripartite ATP-independent periplasmic (TRAP) transport system.</text>
</comment>
<gene>
    <name evidence="11" type="ORF">IAB19_00575</name>
</gene>
<feature type="transmembrane region" description="Helical" evidence="9">
    <location>
        <begin position="85"/>
        <end position="107"/>
    </location>
</feature>
<feature type="domain" description="Tripartite ATP-independent periplasmic transporters DctQ component" evidence="10">
    <location>
        <begin position="23"/>
        <end position="152"/>
    </location>
</feature>
<feature type="transmembrane region" description="Helical" evidence="9">
    <location>
        <begin position="127"/>
        <end position="148"/>
    </location>
</feature>
<evidence type="ECO:0000256" key="8">
    <source>
        <dbReference type="ARBA" id="ARBA00038436"/>
    </source>
</evidence>
<dbReference type="InterPro" id="IPR007387">
    <property type="entry name" value="TRAP_DctQ"/>
</dbReference>
<keyword evidence="3" id="KW-1003">Cell membrane</keyword>
<comment type="caution">
    <text evidence="11">The sequence shown here is derived from an EMBL/GenBank/DDBJ whole genome shotgun (WGS) entry which is preliminary data.</text>
</comment>
<dbReference type="EMBL" id="JADINH010000007">
    <property type="protein sequence ID" value="MBO8414864.1"/>
    <property type="molecule type" value="Genomic_DNA"/>
</dbReference>
<evidence type="ECO:0000256" key="1">
    <source>
        <dbReference type="ARBA" id="ARBA00004429"/>
    </source>
</evidence>
<dbReference type="Pfam" id="PF04290">
    <property type="entry name" value="DctQ"/>
    <property type="match status" value="1"/>
</dbReference>
<keyword evidence="5 9" id="KW-0812">Transmembrane</keyword>
<keyword evidence="4 9" id="KW-0997">Cell inner membrane</keyword>
<protein>
    <recommendedName>
        <fullName evidence="9">TRAP transporter small permease protein</fullName>
    </recommendedName>
</protein>
<comment type="subunit">
    <text evidence="9">The complex comprises the extracytoplasmic solute receptor protein and the two transmembrane proteins.</text>
</comment>
<dbReference type="GO" id="GO:0022857">
    <property type="term" value="F:transmembrane transporter activity"/>
    <property type="evidence" value="ECO:0007669"/>
    <property type="project" value="UniProtKB-UniRule"/>
</dbReference>
<organism evidence="11 12">
    <name type="scientific">Candidatus Avisuccinivibrio stercorigallinarum</name>
    <dbReference type="NCBI Taxonomy" id="2840704"/>
    <lineage>
        <taxon>Bacteria</taxon>
        <taxon>Pseudomonadati</taxon>
        <taxon>Pseudomonadota</taxon>
        <taxon>Gammaproteobacteria</taxon>
        <taxon>Aeromonadales</taxon>
        <taxon>Succinivibrionaceae</taxon>
        <taxon>Succinivibrionaceae incertae sedis</taxon>
        <taxon>Candidatus Avisuccinivibrio</taxon>
    </lineage>
</organism>
<evidence type="ECO:0000313" key="12">
    <source>
        <dbReference type="Proteomes" id="UP000823631"/>
    </source>
</evidence>
<feature type="transmembrane region" description="Helical" evidence="9">
    <location>
        <begin position="47"/>
        <end position="64"/>
    </location>
</feature>
<evidence type="ECO:0000256" key="4">
    <source>
        <dbReference type="ARBA" id="ARBA00022519"/>
    </source>
</evidence>
<dbReference type="Proteomes" id="UP000823631">
    <property type="component" value="Unassembled WGS sequence"/>
</dbReference>
<name>A0A9D9GSI4_9GAMM</name>
<dbReference type="PANTHER" id="PTHR35011:SF2">
    <property type="entry name" value="2,3-DIKETO-L-GULONATE TRAP TRANSPORTER SMALL PERMEASE PROTEIN YIAM"/>
    <property type="match status" value="1"/>
</dbReference>
<evidence type="ECO:0000256" key="5">
    <source>
        <dbReference type="ARBA" id="ARBA00022692"/>
    </source>
</evidence>
<feature type="transmembrane region" description="Helical" evidence="9">
    <location>
        <begin position="12"/>
        <end position="35"/>
    </location>
</feature>
<evidence type="ECO:0000256" key="7">
    <source>
        <dbReference type="ARBA" id="ARBA00023136"/>
    </source>
</evidence>
<dbReference type="PANTHER" id="PTHR35011">
    <property type="entry name" value="2,3-DIKETO-L-GULONATE TRAP TRANSPORTER SMALL PERMEASE PROTEIN YIAM"/>
    <property type="match status" value="1"/>
</dbReference>
<evidence type="ECO:0000256" key="6">
    <source>
        <dbReference type="ARBA" id="ARBA00022989"/>
    </source>
</evidence>
<evidence type="ECO:0000256" key="9">
    <source>
        <dbReference type="RuleBase" id="RU369079"/>
    </source>
</evidence>
<reference evidence="11" key="1">
    <citation type="submission" date="2020-10" db="EMBL/GenBank/DDBJ databases">
        <authorList>
            <person name="Gilroy R."/>
        </authorList>
    </citation>
    <scope>NUCLEOTIDE SEQUENCE</scope>
    <source>
        <strain evidence="11">17213</strain>
    </source>
</reference>
<evidence type="ECO:0000313" key="11">
    <source>
        <dbReference type="EMBL" id="MBO8414864.1"/>
    </source>
</evidence>
<keyword evidence="6 9" id="KW-1133">Transmembrane helix</keyword>
<sequence>MEKLGNALMRCLEVFVVVVISIMSILVIVNVGLRFFFHSSIVVSEELSRFLFIWVVFVGAIIAMKEDAHIYVDFIRKAMPRPVQWFVILIVNLAMLYCCYFLLNGSIQLTEYNSIDKAPVSGISMGYVYFAGVVGAAGMGVVLIIRIVKHLKAFGSYMHGREA</sequence>
<dbReference type="InterPro" id="IPR055348">
    <property type="entry name" value="DctQ"/>
</dbReference>
<evidence type="ECO:0000256" key="2">
    <source>
        <dbReference type="ARBA" id="ARBA00022448"/>
    </source>
</evidence>
<proteinExistence type="inferred from homology"/>
<accession>A0A9D9GSI4</accession>
<evidence type="ECO:0000259" key="10">
    <source>
        <dbReference type="Pfam" id="PF04290"/>
    </source>
</evidence>